<dbReference type="InterPro" id="IPR021607">
    <property type="entry name" value="DUF3224"/>
</dbReference>
<name>A0ABY1JJK8_9BACL</name>
<dbReference type="SUPFAM" id="SSF159238">
    <property type="entry name" value="SO1590-like"/>
    <property type="match status" value="1"/>
</dbReference>
<accession>A0ABY1JJK8</accession>
<dbReference type="RefSeq" id="WP_169810340.1">
    <property type="nucleotide sequence ID" value="NZ_FTNK01000001.1"/>
</dbReference>
<organism evidence="1 2">
    <name type="scientific">Paenibacillus macquariensis</name>
    <dbReference type="NCBI Taxonomy" id="948756"/>
    <lineage>
        <taxon>Bacteria</taxon>
        <taxon>Bacillati</taxon>
        <taxon>Bacillota</taxon>
        <taxon>Bacilli</taxon>
        <taxon>Bacillales</taxon>
        <taxon>Paenibacillaceae</taxon>
        <taxon>Paenibacillus</taxon>
    </lineage>
</organism>
<sequence>MMNSMQAKATFKLTQASEVPFSEVEGGTRLTQGTFTMEYSGGLQGEGILQELKCYLPDGSATVYGLERIIGCIGDKSGSFVLEHVGKFEEGVLTSQRKVVKGSGTGEWTGIVGELNFESGSAEVFTITFNYDFE</sequence>
<protein>
    <recommendedName>
        <fullName evidence="3">DUF3224 domain-containing protein</fullName>
    </recommendedName>
</protein>
<gene>
    <name evidence="1" type="ORF">SAMN05421578_101123</name>
</gene>
<evidence type="ECO:0008006" key="3">
    <source>
        <dbReference type="Google" id="ProtNLM"/>
    </source>
</evidence>
<dbReference type="Proteomes" id="UP000186666">
    <property type="component" value="Unassembled WGS sequence"/>
</dbReference>
<proteinExistence type="predicted"/>
<reference evidence="1 2" key="1">
    <citation type="submission" date="2017-01" db="EMBL/GenBank/DDBJ databases">
        <authorList>
            <person name="Varghese N."/>
            <person name="Submissions S."/>
        </authorList>
    </citation>
    <scope>NUCLEOTIDE SEQUENCE [LARGE SCALE GENOMIC DNA]</scope>
    <source>
        <strain evidence="1 2">ATCC 23464</strain>
    </source>
</reference>
<dbReference type="Pfam" id="PF11528">
    <property type="entry name" value="DUF3224"/>
    <property type="match status" value="1"/>
</dbReference>
<dbReference type="InterPro" id="IPR023159">
    <property type="entry name" value="SO1590-like_sf"/>
</dbReference>
<dbReference type="EMBL" id="FTNK01000001">
    <property type="protein sequence ID" value="SIQ30303.1"/>
    <property type="molecule type" value="Genomic_DNA"/>
</dbReference>
<comment type="caution">
    <text evidence="1">The sequence shown here is derived from an EMBL/GenBank/DDBJ whole genome shotgun (WGS) entry which is preliminary data.</text>
</comment>
<keyword evidence="2" id="KW-1185">Reference proteome</keyword>
<dbReference type="Gene3D" id="2.40.350.10">
    <property type="entry name" value="SO1590-like"/>
    <property type="match status" value="1"/>
</dbReference>
<evidence type="ECO:0000313" key="2">
    <source>
        <dbReference type="Proteomes" id="UP000186666"/>
    </source>
</evidence>
<evidence type="ECO:0000313" key="1">
    <source>
        <dbReference type="EMBL" id="SIQ30303.1"/>
    </source>
</evidence>